<keyword evidence="2 4" id="KW-0378">Hydrolase</keyword>
<dbReference type="SUPFAM" id="SSF53187">
    <property type="entry name" value="Zn-dependent exopeptidases"/>
    <property type="match status" value="1"/>
</dbReference>
<dbReference type="PANTHER" id="PTHR32494">
    <property type="entry name" value="ALLANTOATE DEIMINASE-RELATED"/>
    <property type="match status" value="1"/>
</dbReference>
<feature type="binding site" evidence="3">
    <location>
        <position position="408"/>
    </location>
    <ligand>
        <name>Zn(2+)</name>
        <dbReference type="ChEBI" id="CHEBI:29105"/>
        <label>2</label>
    </ligand>
</feature>
<sequence>MSMYPERERQADATQPDLASADIDLAERLFEELRRRTGTDRGITRASYGLGEQVAHDIVRREGRKLGLEIEMDAACNLYMTMKGREEGPAIFIGSHIDSVPMGGNFDGAAGVLLGLCVLSGYARAGIRPPWNITLMVIRAEESTWFGASYIGSRAAFGLLRSDELDEVKRSSDQIALGAAIEAAGGDTAFLRSGRSFLDPARIAMFIEPHIEQGPVLVERGLPIGIVTGIRGSFRYREAKCLGVYAHSGATPREYRQDAVRAAAALVVELDKAWTRLEEEGADLVVTFCQFYTDASEAAFSKIAGRLTFALDVRSQEAATLERVKRIVADTAARIETEHRVRFDFGHLTGSAAAKMDADIVRSLSALAREHGIRAMRMACGAGHDAAVFSAAGVPTGMIFIRNANGSHNPDEHMAMADFAEAARLLSALCLDPPLRA</sequence>
<dbReference type="EMBL" id="FYEH01000005">
    <property type="protein sequence ID" value="SNB65922.1"/>
    <property type="molecule type" value="Genomic_DNA"/>
</dbReference>
<organism evidence="4 5">
    <name type="scientific">Arboricoccus pini</name>
    <dbReference type="NCBI Taxonomy" id="1963835"/>
    <lineage>
        <taxon>Bacteria</taxon>
        <taxon>Pseudomonadati</taxon>
        <taxon>Pseudomonadota</taxon>
        <taxon>Alphaproteobacteria</taxon>
        <taxon>Geminicoccales</taxon>
        <taxon>Geminicoccaceae</taxon>
        <taxon>Arboricoccus</taxon>
    </lineage>
</organism>
<comment type="similarity">
    <text evidence="1">Belongs to the peptidase M20 family.</text>
</comment>
<comment type="cofactor">
    <cofactor evidence="3">
        <name>Zn(2+)</name>
        <dbReference type="ChEBI" id="CHEBI:29105"/>
    </cofactor>
    <text evidence="3">Binds 2 Zn(2+) ions per subunit.</text>
</comment>
<dbReference type="RefSeq" id="WP_088560975.1">
    <property type="nucleotide sequence ID" value="NZ_FYEH01000005.1"/>
</dbReference>
<reference evidence="4 5" key="1">
    <citation type="submission" date="2017-06" db="EMBL/GenBank/DDBJ databases">
        <authorList>
            <person name="Kim H.J."/>
            <person name="Triplett B.A."/>
        </authorList>
    </citation>
    <scope>NUCLEOTIDE SEQUENCE [LARGE SCALE GENOMIC DNA]</scope>
    <source>
        <strain evidence="4 5">B29T1</strain>
    </source>
</reference>
<evidence type="ECO:0000256" key="3">
    <source>
        <dbReference type="PIRSR" id="PIRSR001235-1"/>
    </source>
</evidence>
<dbReference type="SUPFAM" id="SSF55031">
    <property type="entry name" value="Bacterial exopeptidase dimerisation domain"/>
    <property type="match status" value="1"/>
</dbReference>
<feature type="binding site" evidence="3">
    <location>
        <position position="107"/>
    </location>
    <ligand>
        <name>Zn(2+)</name>
        <dbReference type="ChEBI" id="CHEBI:29105"/>
        <label>2</label>
    </ligand>
</feature>
<dbReference type="Gene3D" id="3.40.630.10">
    <property type="entry name" value="Zn peptidases"/>
    <property type="match status" value="1"/>
</dbReference>
<accession>A0A212R1N7</accession>
<name>A0A212R1N7_9PROT</name>
<dbReference type="InterPro" id="IPR002933">
    <property type="entry name" value="Peptidase_M20"/>
</dbReference>
<dbReference type="NCBIfam" id="TIGR01879">
    <property type="entry name" value="hydantase"/>
    <property type="match status" value="1"/>
</dbReference>
<evidence type="ECO:0000256" key="2">
    <source>
        <dbReference type="ARBA" id="ARBA00022801"/>
    </source>
</evidence>
<feature type="binding site" evidence="3">
    <location>
        <position position="107"/>
    </location>
    <ligand>
        <name>Zn(2+)</name>
        <dbReference type="ChEBI" id="CHEBI:29105"/>
        <label>1</label>
    </ligand>
</feature>
<dbReference type="Proteomes" id="UP000197065">
    <property type="component" value="Unassembled WGS sequence"/>
</dbReference>
<dbReference type="GO" id="GO:0046872">
    <property type="term" value="F:metal ion binding"/>
    <property type="evidence" value="ECO:0007669"/>
    <property type="project" value="UniProtKB-KW"/>
</dbReference>
<dbReference type="OrthoDB" id="9808195at2"/>
<keyword evidence="3" id="KW-0479">Metal-binding</keyword>
<proteinExistence type="inferred from homology"/>
<keyword evidence="5" id="KW-1185">Reference proteome</keyword>
<feature type="binding site" evidence="3">
    <location>
        <position position="142"/>
    </location>
    <ligand>
        <name>Zn(2+)</name>
        <dbReference type="ChEBI" id="CHEBI:29105"/>
        <label>2</label>
    </ligand>
</feature>
<evidence type="ECO:0000313" key="5">
    <source>
        <dbReference type="Proteomes" id="UP000197065"/>
    </source>
</evidence>
<evidence type="ECO:0000313" key="4">
    <source>
        <dbReference type="EMBL" id="SNB65922.1"/>
    </source>
</evidence>
<dbReference type="NCBIfam" id="NF009527">
    <property type="entry name" value="PRK12891.1"/>
    <property type="match status" value="1"/>
</dbReference>
<dbReference type="GO" id="GO:0016813">
    <property type="term" value="F:hydrolase activity, acting on carbon-nitrogen (but not peptide) bonds, in linear amidines"/>
    <property type="evidence" value="ECO:0007669"/>
    <property type="project" value="InterPro"/>
</dbReference>
<dbReference type="AlphaFoldDB" id="A0A212R1N7"/>
<dbReference type="Pfam" id="PF01546">
    <property type="entry name" value="Peptidase_M20"/>
    <property type="match status" value="1"/>
</dbReference>
<protein>
    <submittedName>
        <fullName evidence="4">N-carbamoyl-L-amino-acid hydrolase</fullName>
    </submittedName>
</protein>
<gene>
    <name evidence="4" type="ORF">SAMN07250955_1059</name>
</gene>
<evidence type="ECO:0000256" key="1">
    <source>
        <dbReference type="ARBA" id="ARBA00006153"/>
    </source>
</evidence>
<feature type="binding site" evidence="3">
    <location>
        <position position="96"/>
    </location>
    <ligand>
        <name>Zn(2+)</name>
        <dbReference type="ChEBI" id="CHEBI:29105"/>
        <label>1</label>
    </ligand>
</feature>
<dbReference type="PANTHER" id="PTHR32494:SF5">
    <property type="entry name" value="ALLANTOATE AMIDOHYDROLASE"/>
    <property type="match status" value="1"/>
</dbReference>
<feature type="binding site" evidence="3">
    <location>
        <position position="210"/>
    </location>
    <ligand>
        <name>Zn(2+)</name>
        <dbReference type="ChEBI" id="CHEBI:29105"/>
        <label>1</label>
    </ligand>
</feature>
<keyword evidence="3" id="KW-0862">Zinc</keyword>
<dbReference type="InterPro" id="IPR036264">
    <property type="entry name" value="Bact_exopeptidase_dim_dom"/>
</dbReference>
<dbReference type="PIRSF" id="PIRSF001235">
    <property type="entry name" value="Amidase_carbamoylase"/>
    <property type="match status" value="1"/>
</dbReference>
<dbReference type="Gene3D" id="3.30.70.360">
    <property type="match status" value="1"/>
</dbReference>
<dbReference type="InterPro" id="IPR010158">
    <property type="entry name" value="Amidase_Cbmase"/>
</dbReference>